<dbReference type="RefSeq" id="WP_381832516.1">
    <property type="nucleotide sequence ID" value="NZ_JBHTCF010000009.1"/>
</dbReference>
<dbReference type="Proteomes" id="UP001596523">
    <property type="component" value="Unassembled WGS sequence"/>
</dbReference>
<sequence length="140" mass="14910">MSHDSATTGRVIALAASAILVVLAVGLGVSVAVQGFFDRPPPPAAEVLGKKVGLTQYRLEGASRDSKLTNKEVSHAAEGNSWGVKRSSSAIRVIVRYASEGMKADHTCYQFELPIPLTAEVEVERTRLDGCNGVDLDTEK</sequence>
<comment type="caution">
    <text evidence="2">The sequence shown here is derived from an EMBL/GenBank/DDBJ whole genome shotgun (WGS) entry which is preliminary data.</text>
</comment>
<accession>A0ABW2JKY7</accession>
<keyword evidence="1" id="KW-0812">Transmembrane</keyword>
<evidence type="ECO:0000313" key="2">
    <source>
        <dbReference type="EMBL" id="MFC7306791.1"/>
    </source>
</evidence>
<gene>
    <name evidence="2" type="ORF">ACFQVC_21485</name>
</gene>
<organism evidence="2 3">
    <name type="scientific">Streptomyces monticola</name>
    <dbReference type="NCBI Taxonomy" id="2666263"/>
    <lineage>
        <taxon>Bacteria</taxon>
        <taxon>Bacillati</taxon>
        <taxon>Actinomycetota</taxon>
        <taxon>Actinomycetes</taxon>
        <taxon>Kitasatosporales</taxon>
        <taxon>Streptomycetaceae</taxon>
        <taxon>Streptomyces</taxon>
    </lineage>
</organism>
<evidence type="ECO:0008006" key="4">
    <source>
        <dbReference type="Google" id="ProtNLM"/>
    </source>
</evidence>
<name>A0ABW2JKY7_9ACTN</name>
<feature type="transmembrane region" description="Helical" evidence="1">
    <location>
        <begin position="12"/>
        <end position="37"/>
    </location>
</feature>
<evidence type="ECO:0000313" key="3">
    <source>
        <dbReference type="Proteomes" id="UP001596523"/>
    </source>
</evidence>
<reference evidence="3" key="1">
    <citation type="journal article" date="2019" name="Int. J. Syst. Evol. Microbiol.">
        <title>The Global Catalogue of Microorganisms (GCM) 10K type strain sequencing project: providing services to taxonomists for standard genome sequencing and annotation.</title>
        <authorList>
            <consortium name="The Broad Institute Genomics Platform"/>
            <consortium name="The Broad Institute Genome Sequencing Center for Infectious Disease"/>
            <person name="Wu L."/>
            <person name="Ma J."/>
        </authorList>
    </citation>
    <scope>NUCLEOTIDE SEQUENCE [LARGE SCALE GENOMIC DNA]</scope>
    <source>
        <strain evidence="3">SYNS20</strain>
    </source>
</reference>
<keyword evidence="1" id="KW-0472">Membrane</keyword>
<keyword evidence="1" id="KW-1133">Transmembrane helix</keyword>
<proteinExistence type="predicted"/>
<keyword evidence="3" id="KW-1185">Reference proteome</keyword>
<dbReference type="EMBL" id="JBHTCF010000009">
    <property type="protein sequence ID" value="MFC7306791.1"/>
    <property type="molecule type" value="Genomic_DNA"/>
</dbReference>
<protein>
    <recommendedName>
        <fullName evidence="4">DUF4307 domain-containing protein</fullName>
    </recommendedName>
</protein>
<evidence type="ECO:0000256" key="1">
    <source>
        <dbReference type="SAM" id="Phobius"/>
    </source>
</evidence>